<keyword evidence="4 7" id="KW-0862">Zinc</keyword>
<dbReference type="PANTHER" id="PTHR43161:SF9">
    <property type="entry name" value="SORBITOL DEHYDROGENASE"/>
    <property type="match status" value="1"/>
</dbReference>
<evidence type="ECO:0000313" key="9">
    <source>
        <dbReference type="EMBL" id="NYD66343.1"/>
    </source>
</evidence>
<dbReference type="EC" id="1.1.1.14" evidence="9"/>
<evidence type="ECO:0000256" key="3">
    <source>
        <dbReference type="ARBA" id="ARBA00022723"/>
    </source>
</evidence>
<dbReference type="AlphaFoldDB" id="A0A852SCT1"/>
<dbReference type="InterPro" id="IPR013149">
    <property type="entry name" value="ADH-like_C"/>
</dbReference>
<dbReference type="SMART" id="SM00829">
    <property type="entry name" value="PKS_ER"/>
    <property type="match status" value="1"/>
</dbReference>
<keyword evidence="3 7" id="KW-0479">Metal-binding</keyword>
<evidence type="ECO:0000256" key="2">
    <source>
        <dbReference type="ARBA" id="ARBA00008072"/>
    </source>
</evidence>
<dbReference type="InterPro" id="IPR045306">
    <property type="entry name" value="SDH-like"/>
</dbReference>
<evidence type="ECO:0000256" key="4">
    <source>
        <dbReference type="ARBA" id="ARBA00022833"/>
    </source>
</evidence>
<keyword evidence="6" id="KW-0520">NAD</keyword>
<dbReference type="Pfam" id="PF08240">
    <property type="entry name" value="ADH_N"/>
    <property type="match status" value="1"/>
</dbReference>
<dbReference type="InterPro" id="IPR020843">
    <property type="entry name" value="ER"/>
</dbReference>
<dbReference type="CDD" id="cd05285">
    <property type="entry name" value="sorbitol_DH"/>
    <property type="match status" value="1"/>
</dbReference>
<dbReference type="GO" id="GO:0003939">
    <property type="term" value="F:L-iditol 2-dehydrogenase (NAD+) activity"/>
    <property type="evidence" value="ECO:0007669"/>
    <property type="project" value="UniProtKB-EC"/>
</dbReference>
<dbReference type="SUPFAM" id="SSF51735">
    <property type="entry name" value="NAD(P)-binding Rossmann-fold domains"/>
    <property type="match status" value="1"/>
</dbReference>
<proteinExistence type="inferred from homology"/>
<protein>
    <submittedName>
        <fullName evidence="9">L-iditol 2-dehydrogenase</fullName>
        <ecNumber evidence="9">1.1.1.14</ecNumber>
    </submittedName>
</protein>
<comment type="caution">
    <text evidence="9">The sequence shown here is derived from an EMBL/GenBank/DDBJ whole genome shotgun (WGS) entry which is preliminary data.</text>
</comment>
<dbReference type="InterPro" id="IPR013154">
    <property type="entry name" value="ADH-like_N"/>
</dbReference>
<dbReference type="PROSITE" id="PS00059">
    <property type="entry name" value="ADH_ZINC"/>
    <property type="match status" value="1"/>
</dbReference>
<evidence type="ECO:0000256" key="6">
    <source>
        <dbReference type="ARBA" id="ARBA00023027"/>
    </source>
</evidence>
<evidence type="ECO:0000256" key="7">
    <source>
        <dbReference type="RuleBase" id="RU361277"/>
    </source>
</evidence>
<evidence type="ECO:0000259" key="8">
    <source>
        <dbReference type="SMART" id="SM00829"/>
    </source>
</evidence>
<dbReference type="Gene3D" id="3.90.180.10">
    <property type="entry name" value="Medium-chain alcohol dehydrogenases, catalytic domain"/>
    <property type="match status" value="1"/>
</dbReference>
<dbReference type="Proteomes" id="UP000581087">
    <property type="component" value="Unassembled WGS sequence"/>
</dbReference>
<gene>
    <name evidence="9" type="ORF">BJ972_000862</name>
</gene>
<comment type="similarity">
    <text evidence="2 7">Belongs to the zinc-containing alcohol dehydrogenase family.</text>
</comment>
<evidence type="ECO:0000256" key="5">
    <source>
        <dbReference type="ARBA" id="ARBA00023002"/>
    </source>
</evidence>
<accession>A0A852SCT1</accession>
<reference evidence="9 10" key="1">
    <citation type="submission" date="2020-07" db="EMBL/GenBank/DDBJ databases">
        <title>Sequencing the genomes of 1000 actinobacteria strains.</title>
        <authorList>
            <person name="Klenk H.-P."/>
        </authorList>
    </citation>
    <scope>NUCLEOTIDE SEQUENCE [LARGE SCALE GENOMIC DNA]</scope>
    <source>
        <strain evidence="9 10">DSM 23870</strain>
    </source>
</reference>
<organism evidence="9 10">
    <name type="scientific">Agromyces atrinae</name>
    <dbReference type="NCBI Taxonomy" id="592376"/>
    <lineage>
        <taxon>Bacteria</taxon>
        <taxon>Bacillati</taxon>
        <taxon>Actinomycetota</taxon>
        <taxon>Actinomycetes</taxon>
        <taxon>Micrococcales</taxon>
        <taxon>Microbacteriaceae</taxon>
        <taxon>Agromyces</taxon>
    </lineage>
</organism>
<evidence type="ECO:0000313" key="10">
    <source>
        <dbReference type="Proteomes" id="UP000581087"/>
    </source>
</evidence>
<dbReference type="InterPro" id="IPR011032">
    <property type="entry name" value="GroES-like_sf"/>
</dbReference>
<dbReference type="EMBL" id="JACCBI010000001">
    <property type="protein sequence ID" value="NYD66343.1"/>
    <property type="molecule type" value="Genomic_DNA"/>
</dbReference>
<dbReference type="RefSeq" id="WP_206736504.1">
    <property type="nucleotide sequence ID" value="NZ_JACCBI010000001.1"/>
</dbReference>
<dbReference type="PANTHER" id="PTHR43161">
    <property type="entry name" value="SORBITOL DEHYDROGENASE"/>
    <property type="match status" value="1"/>
</dbReference>
<name>A0A852SCT1_9MICO</name>
<dbReference type="GO" id="GO:0008270">
    <property type="term" value="F:zinc ion binding"/>
    <property type="evidence" value="ECO:0007669"/>
    <property type="project" value="InterPro"/>
</dbReference>
<dbReference type="InterPro" id="IPR036291">
    <property type="entry name" value="NAD(P)-bd_dom_sf"/>
</dbReference>
<dbReference type="Gene3D" id="3.40.50.720">
    <property type="entry name" value="NAD(P)-binding Rossmann-like Domain"/>
    <property type="match status" value="1"/>
</dbReference>
<dbReference type="FunFam" id="3.40.50.720:FF:000068">
    <property type="entry name" value="Sorbitol dehydrogenase"/>
    <property type="match status" value="1"/>
</dbReference>
<evidence type="ECO:0000256" key="1">
    <source>
        <dbReference type="ARBA" id="ARBA00001947"/>
    </source>
</evidence>
<dbReference type="SUPFAM" id="SSF50129">
    <property type="entry name" value="GroES-like"/>
    <property type="match status" value="1"/>
</dbReference>
<sequence length="345" mass="36348">MSEQQVPSTMRASVLVRAGEIRLEERPVPQPKADEVLVQVRAVGVCGSDVHFYRDGHLGDWIVEEPLVLGHESGGVIVAVGSDVNASRIGERVSIEPQHPSTSSTETLRGDYNLDPHMEFYAVPGTDGAFQEYVTIQSHFAHALPDNVSDWAAAMLEPLSVAVATARKAGFQAGDRVLVTGAGPVGLAVAQVARASGATEIIVTDISEGRRESALRFGATRVLDPRSDAAEIDALGVDSFVDASGATPAIQSGIRALRAGGRAVLVGMGSGDIPLPLSTIQNKELTITGVFRYANTWPTAIALAASGRVDLDAMVTGTFPLDQTREALESTADPSTIKSVVEPFK</sequence>
<dbReference type="InterPro" id="IPR002328">
    <property type="entry name" value="ADH_Zn_CS"/>
</dbReference>
<comment type="cofactor">
    <cofactor evidence="1 7">
        <name>Zn(2+)</name>
        <dbReference type="ChEBI" id="CHEBI:29105"/>
    </cofactor>
</comment>
<keyword evidence="5 9" id="KW-0560">Oxidoreductase</keyword>
<feature type="domain" description="Enoyl reductase (ER)" evidence="8">
    <location>
        <begin position="19"/>
        <end position="341"/>
    </location>
</feature>
<dbReference type="Pfam" id="PF00107">
    <property type="entry name" value="ADH_zinc_N"/>
    <property type="match status" value="1"/>
</dbReference>